<dbReference type="InterPro" id="IPR036279">
    <property type="entry name" value="5-3_exonuclease_C_sf"/>
</dbReference>
<dbReference type="Gene3D" id="1.10.150.20">
    <property type="entry name" value="5' to 3' exonuclease, C-terminal subdomain"/>
    <property type="match status" value="1"/>
</dbReference>
<protein>
    <submittedName>
        <fullName evidence="3">5'-3' exonuclease</fullName>
    </submittedName>
</protein>
<dbReference type="PANTHER" id="PTHR42646:SF2">
    <property type="entry name" value="5'-3' EXONUCLEASE FAMILY PROTEIN"/>
    <property type="match status" value="1"/>
</dbReference>
<dbReference type="PANTHER" id="PTHR42646">
    <property type="entry name" value="FLAP ENDONUCLEASE XNI"/>
    <property type="match status" value="1"/>
</dbReference>
<dbReference type="GO" id="GO:0017108">
    <property type="term" value="F:5'-flap endonuclease activity"/>
    <property type="evidence" value="ECO:0007669"/>
    <property type="project" value="InterPro"/>
</dbReference>
<gene>
    <name evidence="3" type="ORF">RhiirA1_483540</name>
</gene>
<sequence length="108" mass="12110">MGDSSDGYPGVKGIGPKTALQLIQNYGTIDGVLENLELLKPAQRTKITENVDMLKLSHKLATIERNMSINAALDELQVNDYTTERFVELEQRGFRLIVKHAKSLYSFV</sequence>
<dbReference type="SMART" id="SM00279">
    <property type="entry name" value="HhH2"/>
    <property type="match status" value="1"/>
</dbReference>
<dbReference type="Pfam" id="PF01367">
    <property type="entry name" value="5_3_exonuc"/>
    <property type="match status" value="1"/>
</dbReference>
<proteinExistence type="predicted"/>
<dbReference type="SUPFAM" id="SSF47807">
    <property type="entry name" value="5' to 3' exonuclease, C-terminal subdomain"/>
    <property type="match status" value="1"/>
</dbReference>
<reference evidence="3 4" key="2">
    <citation type="submission" date="2017-10" db="EMBL/GenBank/DDBJ databases">
        <title>Genome analyses suggest a sexual origin of heterokaryosis in a supposedly ancient asexual fungus.</title>
        <authorList>
            <person name="Corradi N."/>
            <person name="Sedzielewska K."/>
            <person name="Noel J."/>
            <person name="Charron P."/>
            <person name="Farinelli L."/>
            <person name="Marton T."/>
            <person name="Kruger M."/>
            <person name="Pelin A."/>
            <person name="Brachmann A."/>
            <person name="Corradi N."/>
        </authorList>
    </citation>
    <scope>NUCLEOTIDE SEQUENCE [LARGE SCALE GENOMIC DNA]</scope>
    <source>
        <strain evidence="3 4">A1</strain>
    </source>
</reference>
<organism evidence="3 4">
    <name type="scientific">Rhizophagus irregularis</name>
    <dbReference type="NCBI Taxonomy" id="588596"/>
    <lineage>
        <taxon>Eukaryota</taxon>
        <taxon>Fungi</taxon>
        <taxon>Fungi incertae sedis</taxon>
        <taxon>Mucoromycota</taxon>
        <taxon>Glomeromycotina</taxon>
        <taxon>Glomeromycetes</taxon>
        <taxon>Glomerales</taxon>
        <taxon>Glomeraceae</taxon>
        <taxon>Rhizophagus</taxon>
    </lineage>
</organism>
<accession>A0A2N0QKG1</accession>
<keyword evidence="3" id="KW-0378">Hydrolase</keyword>
<name>A0A2N0QKG1_9GLOM</name>
<dbReference type="CDD" id="cd09898">
    <property type="entry name" value="H3TH_53EXO"/>
    <property type="match status" value="1"/>
</dbReference>
<evidence type="ECO:0000256" key="1">
    <source>
        <dbReference type="ARBA" id="ARBA00023125"/>
    </source>
</evidence>
<dbReference type="EMBL" id="LLXH01007469">
    <property type="protein sequence ID" value="PKC51534.1"/>
    <property type="molecule type" value="Genomic_DNA"/>
</dbReference>
<dbReference type="GO" id="GO:0003677">
    <property type="term" value="F:DNA binding"/>
    <property type="evidence" value="ECO:0007669"/>
    <property type="project" value="UniProtKB-KW"/>
</dbReference>
<dbReference type="GO" id="GO:0004527">
    <property type="term" value="F:exonuclease activity"/>
    <property type="evidence" value="ECO:0007669"/>
    <property type="project" value="UniProtKB-KW"/>
</dbReference>
<evidence type="ECO:0000313" key="4">
    <source>
        <dbReference type="Proteomes" id="UP000232688"/>
    </source>
</evidence>
<dbReference type="InterPro" id="IPR008918">
    <property type="entry name" value="HhH2"/>
</dbReference>
<reference evidence="3 4" key="1">
    <citation type="submission" date="2017-10" db="EMBL/GenBank/DDBJ databases">
        <title>Extensive intraspecific genome diversity in a model arbuscular mycorrhizal fungus.</title>
        <authorList>
            <person name="Chen E.C.H."/>
            <person name="Morin E."/>
            <person name="Baudet D."/>
            <person name="Noel J."/>
            <person name="Ndikumana S."/>
            <person name="Charron P."/>
            <person name="St-Onge C."/>
            <person name="Giorgi J."/>
            <person name="Grigoriev I.V."/>
            <person name="Roux C."/>
            <person name="Martin F.M."/>
            <person name="Corradi N."/>
        </authorList>
    </citation>
    <scope>NUCLEOTIDE SEQUENCE [LARGE SCALE GENOMIC DNA]</scope>
    <source>
        <strain evidence="3 4">A1</strain>
    </source>
</reference>
<dbReference type="VEuPathDB" id="FungiDB:RhiirA1_483540"/>
<keyword evidence="3" id="KW-0269">Exonuclease</keyword>
<keyword evidence="3" id="KW-0540">Nuclease</keyword>
<comment type="caution">
    <text evidence="3">The sequence shown here is derived from an EMBL/GenBank/DDBJ whole genome shotgun (WGS) entry which is preliminary data.</text>
</comment>
<dbReference type="FunFam" id="1.10.150.20:FF:000003">
    <property type="entry name" value="DNA polymerase I"/>
    <property type="match status" value="1"/>
</dbReference>
<dbReference type="Proteomes" id="UP000232688">
    <property type="component" value="Unassembled WGS sequence"/>
</dbReference>
<evidence type="ECO:0000313" key="3">
    <source>
        <dbReference type="EMBL" id="PKC51534.1"/>
    </source>
</evidence>
<dbReference type="InterPro" id="IPR038969">
    <property type="entry name" value="FEN"/>
</dbReference>
<dbReference type="InterPro" id="IPR020045">
    <property type="entry name" value="DNA_polI_H3TH"/>
</dbReference>
<evidence type="ECO:0000259" key="2">
    <source>
        <dbReference type="Pfam" id="PF01367"/>
    </source>
</evidence>
<feature type="domain" description="5'-3' exonuclease" evidence="2">
    <location>
        <begin position="1"/>
        <end position="82"/>
    </location>
</feature>
<dbReference type="AlphaFoldDB" id="A0A2N0QKG1"/>
<dbReference type="GO" id="GO:0033567">
    <property type="term" value="P:DNA replication, Okazaki fragment processing"/>
    <property type="evidence" value="ECO:0007669"/>
    <property type="project" value="InterPro"/>
</dbReference>
<keyword evidence="1" id="KW-0238">DNA-binding</keyword>